<name>A0A6J4NN65_9PSEU</name>
<dbReference type="EMBL" id="CADCUS010000145">
    <property type="protein sequence ID" value="CAA9392924.1"/>
    <property type="molecule type" value="Genomic_DNA"/>
</dbReference>
<feature type="compositionally biased region" description="Polar residues" evidence="1">
    <location>
        <begin position="27"/>
        <end position="46"/>
    </location>
</feature>
<evidence type="ECO:0000256" key="1">
    <source>
        <dbReference type="SAM" id="MobiDB-lite"/>
    </source>
</evidence>
<sequence>MQAEGKGYGLASSLRTWSRTGVCKSGIRSSTSAVSSQHTAASSSGR</sequence>
<dbReference type="AlphaFoldDB" id="A0A6J4NN65"/>
<protein>
    <submittedName>
        <fullName evidence="2">Uncharacterized protein</fullName>
    </submittedName>
</protein>
<organism evidence="2">
    <name type="scientific">uncultured Pseudonocardia sp</name>
    <dbReference type="NCBI Taxonomy" id="211455"/>
    <lineage>
        <taxon>Bacteria</taxon>
        <taxon>Bacillati</taxon>
        <taxon>Actinomycetota</taxon>
        <taxon>Actinomycetes</taxon>
        <taxon>Pseudonocardiales</taxon>
        <taxon>Pseudonocardiaceae</taxon>
        <taxon>Pseudonocardia</taxon>
        <taxon>environmental samples</taxon>
    </lineage>
</organism>
<gene>
    <name evidence="2" type="ORF">AVDCRST_MAG66-971</name>
</gene>
<proteinExistence type="predicted"/>
<feature type="region of interest" description="Disordered" evidence="1">
    <location>
        <begin position="25"/>
        <end position="46"/>
    </location>
</feature>
<evidence type="ECO:0000313" key="2">
    <source>
        <dbReference type="EMBL" id="CAA9392924.1"/>
    </source>
</evidence>
<accession>A0A6J4NN65</accession>
<reference evidence="2" key="1">
    <citation type="submission" date="2020-02" db="EMBL/GenBank/DDBJ databases">
        <authorList>
            <person name="Meier V. D."/>
        </authorList>
    </citation>
    <scope>NUCLEOTIDE SEQUENCE</scope>
    <source>
        <strain evidence="2">AVDCRST_MAG66</strain>
    </source>
</reference>